<dbReference type="EMBL" id="JAXQPW010000008">
    <property type="protein sequence ID" value="MDZ5663953.1"/>
    <property type="molecule type" value="Genomic_DNA"/>
</dbReference>
<keyword evidence="6" id="KW-1185">Reference proteome</keyword>
<dbReference type="Gene3D" id="3.90.550.10">
    <property type="entry name" value="Spore Coat Polysaccharide Biosynthesis Protein SpsA, Chain A"/>
    <property type="match status" value="1"/>
</dbReference>
<evidence type="ECO:0000256" key="2">
    <source>
        <dbReference type="ARBA" id="ARBA00022695"/>
    </source>
</evidence>
<evidence type="ECO:0000256" key="1">
    <source>
        <dbReference type="ARBA" id="ARBA00022679"/>
    </source>
</evidence>
<dbReference type="GO" id="GO:0043814">
    <property type="term" value="F:phospholactate guanylyltransferase activity"/>
    <property type="evidence" value="ECO:0007669"/>
    <property type="project" value="UniProtKB-EC"/>
</dbReference>
<keyword evidence="4" id="KW-0342">GTP-binding</keyword>
<dbReference type="NCBIfam" id="TIGR03552">
    <property type="entry name" value="F420_cofC"/>
    <property type="match status" value="1"/>
</dbReference>
<accession>A0ABU5KGI2</accession>
<reference evidence="5 6" key="1">
    <citation type="submission" date="2023-11" db="EMBL/GenBank/DDBJ databases">
        <title>Novel species in genus Nocardioides.</title>
        <authorList>
            <person name="Zhou H."/>
        </authorList>
    </citation>
    <scope>NUCLEOTIDE SEQUENCE [LARGE SCALE GENOMIC DNA]</scope>
    <source>
        <strain evidence="5 6">S-58</strain>
    </source>
</reference>
<proteinExistence type="predicted"/>
<dbReference type="Pfam" id="PF01983">
    <property type="entry name" value="CofC"/>
    <property type="match status" value="1"/>
</dbReference>
<organism evidence="5 6">
    <name type="scientific">Nocardioides renjunii</name>
    <dbReference type="NCBI Taxonomy" id="3095075"/>
    <lineage>
        <taxon>Bacteria</taxon>
        <taxon>Bacillati</taxon>
        <taxon>Actinomycetota</taxon>
        <taxon>Actinomycetes</taxon>
        <taxon>Propionibacteriales</taxon>
        <taxon>Nocardioidaceae</taxon>
        <taxon>Nocardioides</taxon>
    </lineage>
</organism>
<name>A0ABU5KGI2_9ACTN</name>
<protein>
    <submittedName>
        <fullName evidence="5">2-phospho-L-lactate guanylyltransferase</fullName>
        <ecNumber evidence="5">2.7.7.68</ecNumber>
    </submittedName>
</protein>
<dbReference type="Proteomes" id="UP001291999">
    <property type="component" value="Unassembled WGS sequence"/>
</dbReference>
<keyword evidence="1 5" id="KW-0808">Transferase</keyword>
<evidence type="ECO:0000256" key="3">
    <source>
        <dbReference type="ARBA" id="ARBA00022741"/>
    </source>
</evidence>
<dbReference type="PANTHER" id="PTHR40392">
    <property type="entry name" value="2-PHOSPHO-L-LACTATE GUANYLYLTRANSFERASE"/>
    <property type="match status" value="1"/>
</dbReference>
<gene>
    <name evidence="5" type="primary">cofC</name>
    <name evidence="5" type="ORF">SFC79_19405</name>
</gene>
<keyword evidence="3" id="KW-0547">Nucleotide-binding</keyword>
<dbReference type="PANTHER" id="PTHR40392:SF1">
    <property type="entry name" value="2-PHOSPHO-L-LACTATE GUANYLYLTRANSFERASE"/>
    <property type="match status" value="1"/>
</dbReference>
<comment type="caution">
    <text evidence="5">The sequence shown here is derived from an EMBL/GenBank/DDBJ whole genome shotgun (WGS) entry which is preliminary data.</text>
</comment>
<dbReference type="InterPro" id="IPR002835">
    <property type="entry name" value="CofC"/>
</dbReference>
<keyword evidence="2 5" id="KW-0548">Nucleotidyltransferase</keyword>
<sequence>MSNHPPTPPTPARCVVVVPVKPPAFGKSRLGGDAQHGLPDPQRRELAEAFALDTVRAAAATPGVEAVLVVTDDFRLAAAMRDLGAEVMPDGASEDLNATLVQGVAEVARRWPHAVPVALVADLPGLLPEELAAVLDEVVEHVDAGRAVFVRDRAGVGTTLYAAPPARFEPGFGLGSAERHAGSGAVEVGSAATSVRADVDDVADLGAALVAGVGPHTSRASGRRATHEG</sequence>
<dbReference type="RefSeq" id="WP_322425585.1">
    <property type="nucleotide sequence ID" value="NZ_JAXQPW010000008.1"/>
</dbReference>
<dbReference type="InterPro" id="IPR029044">
    <property type="entry name" value="Nucleotide-diphossugar_trans"/>
</dbReference>
<evidence type="ECO:0000313" key="6">
    <source>
        <dbReference type="Proteomes" id="UP001291999"/>
    </source>
</evidence>
<evidence type="ECO:0000313" key="5">
    <source>
        <dbReference type="EMBL" id="MDZ5663953.1"/>
    </source>
</evidence>
<dbReference type="EC" id="2.7.7.68" evidence="5"/>
<evidence type="ECO:0000256" key="4">
    <source>
        <dbReference type="ARBA" id="ARBA00023134"/>
    </source>
</evidence>
<dbReference type="SUPFAM" id="SSF53448">
    <property type="entry name" value="Nucleotide-diphospho-sugar transferases"/>
    <property type="match status" value="1"/>
</dbReference>